<dbReference type="InterPro" id="IPR050129">
    <property type="entry name" value="Zn_alcohol_dh"/>
</dbReference>
<organism evidence="5">
    <name type="scientific">bioreactor metagenome</name>
    <dbReference type="NCBI Taxonomy" id="1076179"/>
    <lineage>
        <taxon>unclassified sequences</taxon>
        <taxon>metagenomes</taxon>
        <taxon>ecological metagenomes</taxon>
    </lineage>
</organism>
<evidence type="ECO:0000313" key="5">
    <source>
        <dbReference type="EMBL" id="MPM30485.1"/>
    </source>
</evidence>
<dbReference type="PANTHER" id="PTHR43401">
    <property type="entry name" value="L-THREONINE 3-DEHYDROGENASE"/>
    <property type="match status" value="1"/>
</dbReference>
<evidence type="ECO:0000256" key="2">
    <source>
        <dbReference type="ARBA" id="ARBA00022833"/>
    </source>
</evidence>
<dbReference type="EC" id="1.1.1.103" evidence="5"/>
<dbReference type="Pfam" id="PF08240">
    <property type="entry name" value="ADH_N"/>
    <property type="match status" value="1"/>
</dbReference>
<dbReference type="PROSITE" id="PS00059">
    <property type="entry name" value="ADH_ZINC"/>
    <property type="match status" value="1"/>
</dbReference>
<proteinExistence type="predicted"/>
<dbReference type="InterPro" id="IPR013149">
    <property type="entry name" value="ADH-like_C"/>
</dbReference>
<dbReference type="InterPro" id="IPR020843">
    <property type="entry name" value="ER"/>
</dbReference>
<protein>
    <submittedName>
        <fullName evidence="5">L-threonine 3-dehydrogenase</fullName>
        <ecNumber evidence="5">1.1.1.103</ecNumber>
    </submittedName>
</protein>
<dbReference type="EMBL" id="VSSQ01005797">
    <property type="protein sequence ID" value="MPM30485.1"/>
    <property type="molecule type" value="Genomic_DNA"/>
</dbReference>
<gene>
    <name evidence="5" type="primary">tdh_14</name>
    <name evidence="5" type="ORF">SDC9_77035</name>
</gene>
<dbReference type="SUPFAM" id="SSF50129">
    <property type="entry name" value="GroES-like"/>
    <property type="match status" value="1"/>
</dbReference>
<evidence type="ECO:0000256" key="3">
    <source>
        <dbReference type="ARBA" id="ARBA00023002"/>
    </source>
</evidence>
<dbReference type="InterPro" id="IPR011032">
    <property type="entry name" value="GroES-like_sf"/>
</dbReference>
<accession>A0A644YPG4</accession>
<dbReference type="Pfam" id="PF00107">
    <property type="entry name" value="ADH_zinc_N"/>
    <property type="match status" value="1"/>
</dbReference>
<dbReference type="InterPro" id="IPR002328">
    <property type="entry name" value="ADH_Zn_CS"/>
</dbReference>
<dbReference type="GO" id="GO:0008743">
    <property type="term" value="F:L-threonine 3-dehydrogenase activity"/>
    <property type="evidence" value="ECO:0007669"/>
    <property type="project" value="UniProtKB-EC"/>
</dbReference>
<keyword evidence="3 5" id="KW-0560">Oxidoreductase</keyword>
<sequence length="324" mass="35408">MLCRVESVSICGTDPHIIQGDFPGFWPQEFPLIPGHEWSGVVVALGDKADCFGWKVGDRVCGIANLGCGHCKNCMEGRFTICLNYGNQKIHRMYGHISPGAYAEYIAVNIRSISKIPDEMDFDTACVMDTLSIALHVVMHSHLEPGDDVLVNGAGAQGWMSIICCKSMGARNIYCSGSGNRLEMAKKLGAIPIDYHKDDVVDTIMKYTDGKGVKRVMECTGTSEGVRKACWAVSRGGTVSVIGFPKEDVPIPIKHLVMDEIELVGNRANPNTLDKAISIASQHLDDVRGLVTHVFPLSEYAKAYETFTKRSGNSLKVVVKPQMK</sequence>
<feature type="domain" description="Enoyl reductase (ER)" evidence="4">
    <location>
        <begin position="12"/>
        <end position="319"/>
    </location>
</feature>
<evidence type="ECO:0000259" key="4">
    <source>
        <dbReference type="SMART" id="SM00829"/>
    </source>
</evidence>
<dbReference type="AlphaFoldDB" id="A0A644YPG4"/>
<dbReference type="GO" id="GO:0008270">
    <property type="term" value="F:zinc ion binding"/>
    <property type="evidence" value="ECO:0007669"/>
    <property type="project" value="InterPro"/>
</dbReference>
<keyword evidence="2" id="KW-0862">Zinc</keyword>
<reference evidence="5" key="1">
    <citation type="submission" date="2019-08" db="EMBL/GenBank/DDBJ databases">
        <authorList>
            <person name="Kucharzyk K."/>
            <person name="Murdoch R.W."/>
            <person name="Higgins S."/>
            <person name="Loffler F."/>
        </authorList>
    </citation>
    <scope>NUCLEOTIDE SEQUENCE</scope>
</reference>
<dbReference type="InterPro" id="IPR013154">
    <property type="entry name" value="ADH-like_N"/>
</dbReference>
<evidence type="ECO:0000256" key="1">
    <source>
        <dbReference type="ARBA" id="ARBA00022723"/>
    </source>
</evidence>
<dbReference type="Gene3D" id="3.90.180.10">
    <property type="entry name" value="Medium-chain alcohol dehydrogenases, catalytic domain"/>
    <property type="match status" value="1"/>
</dbReference>
<comment type="caution">
    <text evidence="5">The sequence shown here is derived from an EMBL/GenBank/DDBJ whole genome shotgun (WGS) entry which is preliminary data.</text>
</comment>
<dbReference type="SUPFAM" id="SSF51735">
    <property type="entry name" value="NAD(P)-binding Rossmann-fold domains"/>
    <property type="match status" value="1"/>
</dbReference>
<dbReference type="SMART" id="SM00829">
    <property type="entry name" value="PKS_ER"/>
    <property type="match status" value="1"/>
</dbReference>
<keyword evidence="1" id="KW-0479">Metal-binding</keyword>
<dbReference type="InterPro" id="IPR036291">
    <property type="entry name" value="NAD(P)-bd_dom_sf"/>
</dbReference>
<name>A0A644YPG4_9ZZZZ</name>
<dbReference type="Gene3D" id="3.40.50.720">
    <property type="entry name" value="NAD(P)-binding Rossmann-like Domain"/>
    <property type="match status" value="1"/>
</dbReference>
<dbReference type="PANTHER" id="PTHR43401:SF2">
    <property type="entry name" value="L-THREONINE 3-DEHYDROGENASE"/>
    <property type="match status" value="1"/>
</dbReference>